<evidence type="ECO:0000313" key="2">
    <source>
        <dbReference type="EMBL" id="ANX13614.1"/>
    </source>
</evidence>
<organism evidence="2 3">
    <name type="scientific">Fictibacillus arsenicus</name>
    <dbReference type="NCBI Taxonomy" id="255247"/>
    <lineage>
        <taxon>Bacteria</taxon>
        <taxon>Bacillati</taxon>
        <taxon>Bacillota</taxon>
        <taxon>Bacilli</taxon>
        <taxon>Bacillales</taxon>
        <taxon>Fictibacillaceae</taxon>
        <taxon>Fictibacillus</taxon>
    </lineage>
</organism>
<dbReference type="KEGG" id="far:ABE41_016505"/>
<reference evidence="2 3" key="1">
    <citation type="submission" date="2016-08" db="EMBL/GenBank/DDBJ databases">
        <title>Complete genome sequence of Fictibacillus arsenicus G25-54, a strain with toxicity to nematodes and a potential arsenic-resistance activity.</title>
        <authorList>
            <person name="Zheng Z."/>
        </authorList>
    </citation>
    <scope>NUCLEOTIDE SEQUENCE [LARGE SCALE GENOMIC DNA]</scope>
    <source>
        <strain evidence="2 3">G25-54</strain>
    </source>
</reference>
<feature type="transmembrane region" description="Helical" evidence="1">
    <location>
        <begin position="119"/>
        <end position="138"/>
    </location>
</feature>
<keyword evidence="1" id="KW-0812">Transmembrane</keyword>
<sequence length="464" mass="53534">MNLLDNYLKKYTKMSERELSHTVQSNMWFTPVLYVIFSSLLVSVTLTTDLKYDLGDQMRPFFAVDYDLTRNLVGTLTAAILTLTTFTFNLILVVFTTFSGQFSPRMLKNFIASKSTQRVLGIFTSSFIYMLLSFLFLNKRMAEYYFAVPLLAAIIAAFSMGTFIFFINHAVAWLQVNQMTYDMKREALSIVKNTLEDEVDPYKVNDLSTVNSDICENKGNSISAGKSGYIQLVDFISIIKEAEKDDIVIQLEYTIGSYVFASTPIITYWKNGENEVDEQKYMSLISIGRRQTEVQDIEFSINKLVEVAIRSLGNYDPKTATNAIYQLGEVLASISRNSIFSKYLVDKNNNLRVVLQERDFSHYLYNAFGYIRHYAKDNVIVCTEILKVLDLMAKSLNKRDYNAVWEFGVFTARGFEDLFLFTLDYQQFHIALQNLAVTTKHEKEFEKFMEKRKSEFNNLKNPDI</sequence>
<evidence type="ECO:0000313" key="3">
    <source>
        <dbReference type="Proteomes" id="UP000077412"/>
    </source>
</evidence>
<dbReference type="InterPro" id="IPR018723">
    <property type="entry name" value="DUF2254_membrane"/>
</dbReference>
<feature type="transmembrane region" description="Helical" evidence="1">
    <location>
        <begin position="72"/>
        <end position="98"/>
    </location>
</feature>
<dbReference type="STRING" id="255247.ABE41_016505"/>
<feature type="transmembrane region" description="Helical" evidence="1">
    <location>
        <begin position="144"/>
        <end position="174"/>
    </location>
</feature>
<evidence type="ECO:0008006" key="4">
    <source>
        <dbReference type="Google" id="ProtNLM"/>
    </source>
</evidence>
<dbReference type="AlphaFoldDB" id="A0A1B1Z858"/>
<proteinExistence type="predicted"/>
<gene>
    <name evidence="2" type="ORF">ABE41_016505</name>
</gene>
<name>A0A1B1Z858_9BACL</name>
<dbReference type="Proteomes" id="UP000077412">
    <property type="component" value="Chromosome"/>
</dbReference>
<keyword evidence="3" id="KW-1185">Reference proteome</keyword>
<evidence type="ECO:0000256" key="1">
    <source>
        <dbReference type="SAM" id="Phobius"/>
    </source>
</evidence>
<dbReference type="Pfam" id="PF10011">
    <property type="entry name" value="DUF2254"/>
    <property type="match status" value="1"/>
</dbReference>
<keyword evidence="1" id="KW-1133">Transmembrane helix</keyword>
<dbReference type="EMBL" id="CP016761">
    <property type="protein sequence ID" value="ANX13614.1"/>
    <property type="molecule type" value="Genomic_DNA"/>
</dbReference>
<accession>A0A1B1Z858</accession>
<protein>
    <recommendedName>
        <fullName evidence="4">DUF2254 domain-containing protein</fullName>
    </recommendedName>
</protein>
<keyword evidence="1" id="KW-0472">Membrane</keyword>
<feature type="transmembrane region" description="Helical" evidence="1">
    <location>
        <begin position="32"/>
        <end position="52"/>
    </location>
</feature>